<evidence type="ECO:0000256" key="3">
    <source>
        <dbReference type="SAM" id="MobiDB-lite"/>
    </source>
</evidence>
<accession>A0A411YFN7</accession>
<dbReference type="EMBL" id="CP036402">
    <property type="protein sequence ID" value="QBI19989.1"/>
    <property type="molecule type" value="Genomic_DNA"/>
</dbReference>
<sequence>MTATAAPEARSVPAPRHRRSWPLLALRGIGWTLTIAGAVILLYVVYALWFTGLETDRAQTDLLEQWEAGVGALDPEGSSGTGDSGGDDATTDGDSAEEAGDRDPPTVAEAGGEVEAPDVAGGASAVAVIAFERPGSDEPPVLDEPVAVLGDVTVADLRNGPGHYPSTADPGDDSNFAVAGHRVTYSAPFRRLDELREGDRIHVWDLDGERHEYEFSESRIVLPTETWVLDDDPVGLGAGTITLTTCHPVYSDRERLVTFGELVP</sequence>
<keyword evidence="1" id="KW-0378">Hydrolase</keyword>
<evidence type="ECO:0000313" key="5">
    <source>
        <dbReference type="EMBL" id="QBI19989.1"/>
    </source>
</evidence>
<dbReference type="OrthoDB" id="5242879at2"/>
<evidence type="ECO:0000313" key="6">
    <source>
        <dbReference type="Proteomes" id="UP000291469"/>
    </source>
</evidence>
<dbReference type="RefSeq" id="WP_131154986.1">
    <property type="nucleotide sequence ID" value="NZ_CP036402.1"/>
</dbReference>
<reference evidence="5 6" key="1">
    <citation type="submission" date="2019-01" db="EMBL/GenBank/DDBJ databases">
        <title>Egibacter rhizosphaerae EGI 80759T.</title>
        <authorList>
            <person name="Chen D.-D."/>
            <person name="Tian Y."/>
            <person name="Jiao J.-Y."/>
            <person name="Zhang X.-T."/>
            <person name="Zhang Y.-G."/>
            <person name="Zhang Y."/>
            <person name="Xiao M."/>
            <person name="Shu W.-S."/>
            <person name="Li W.-J."/>
        </authorList>
    </citation>
    <scope>NUCLEOTIDE SEQUENCE [LARGE SCALE GENOMIC DNA]</scope>
    <source>
        <strain evidence="5 6">EGI 80759</strain>
    </source>
</reference>
<dbReference type="InterPro" id="IPR023365">
    <property type="entry name" value="Sortase_dom-sf"/>
</dbReference>
<organism evidence="5 6">
    <name type="scientific">Egibacter rhizosphaerae</name>
    <dbReference type="NCBI Taxonomy" id="1670831"/>
    <lineage>
        <taxon>Bacteria</taxon>
        <taxon>Bacillati</taxon>
        <taxon>Actinomycetota</taxon>
        <taxon>Nitriliruptoria</taxon>
        <taxon>Egibacterales</taxon>
        <taxon>Egibacteraceae</taxon>
        <taxon>Egibacter</taxon>
    </lineage>
</organism>
<feature type="region of interest" description="Disordered" evidence="3">
    <location>
        <begin position="71"/>
        <end position="117"/>
    </location>
</feature>
<keyword evidence="4" id="KW-0812">Transmembrane</keyword>
<evidence type="ECO:0000256" key="1">
    <source>
        <dbReference type="ARBA" id="ARBA00022801"/>
    </source>
</evidence>
<feature type="active site" description="Proton donor/acceptor" evidence="2">
    <location>
        <position position="181"/>
    </location>
</feature>
<dbReference type="AlphaFoldDB" id="A0A411YFN7"/>
<keyword evidence="6" id="KW-1185">Reference proteome</keyword>
<dbReference type="NCBIfam" id="TIGR01076">
    <property type="entry name" value="sortase_fam"/>
    <property type="match status" value="1"/>
</dbReference>
<dbReference type="Pfam" id="PF04203">
    <property type="entry name" value="Sortase"/>
    <property type="match status" value="1"/>
</dbReference>
<feature type="transmembrane region" description="Helical" evidence="4">
    <location>
        <begin position="24"/>
        <end position="49"/>
    </location>
</feature>
<feature type="active site" description="Acyl-thioester intermediate" evidence="2">
    <location>
        <position position="246"/>
    </location>
</feature>
<gene>
    <name evidence="5" type="ORF">ER308_10745</name>
</gene>
<dbReference type="GO" id="GO:0016787">
    <property type="term" value="F:hydrolase activity"/>
    <property type="evidence" value="ECO:0007669"/>
    <property type="project" value="UniProtKB-KW"/>
</dbReference>
<evidence type="ECO:0000256" key="4">
    <source>
        <dbReference type="SAM" id="Phobius"/>
    </source>
</evidence>
<proteinExistence type="predicted"/>
<dbReference type="Gene3D" id="2.40.260.10">
    <property type="entry name" value="Sortase"/>
    <property type="match status" value="1"/>
</dbReference>
<dbReference type="InterPro" id="IPR005754">
    <property type="entry name" value="Sortase"/>
</dbReference>
<name>A0A411YFN7_9ACTN</name>
<dbReference type="Proteomes" id="UP000291469">
    <property type="component" value="Chromosome"/>
</dbReference>
<protein>
    <submittedName>
        <fullName evidence="5">Class E sortase</fullName>
    </submittedName>
</protein>
<dbReference type="KEGG" id="erz:ER308_10745"/>
<dbReference type="SUPFAM" id="SSF63817">
    <property type="entry name" value="Sortase"/>
    <property type="match status" value="1"/>
</dbReference>
<dbReference type="InterPro" id="IPR042003">
    <property type="entry name" value="Sortase_E"/>
</dbReference>
<dbReference type="CDD" id="cd05830">
    <property type="entry name" value="Sortase_E"/>
    <property type="match status" value="1"/>
</dbReference>
<evidence type="ECO:0000256" key="2">
    <source>
        <dbReference type="PIRSR" id="PIRSR605754-1"/>
    </source>
</evidence>
<keyword evidence="4" id="KW-1133">Transmembrane helix</keyword>
<keyword evidence="4" id="KW-0472">Membrane</keyword>
<feature type="compositionally biased region" description="Acidic residues" evidence="3">
    <location>
        <begin position="85"/>
        <end position="98"/>
    </location>
</feature>